<gene>
    <name evidence="1" type="ORF">METZ01_LOCUS351470</name>
</gene>
<dbReference type="AlphaFoldDB" id="A0A382RLV2"/>
<proteinExistence type="predicted"/>
<evidence type="ECO:0000313" key="1">
    <source>
        <dbReference type="EMBL" id="SVC98616.1"/>
    </source>
</evidence>
<reference evidence="1" key="1">
    <citation type="submission" date="2018-05" db="EMBL/GenBank/DDBJ databases">
        <authorList>
            <person name="Lanie J.A."/>
            <person name="Ng W.-L."/>
            <person name="Kazmierczak K.M."/>
            <person name="Andrzejewski T.M."/>
            <person name="Davidsen T.M."/>
            <person name="Wayne K.J."/>
            <person name="Tettelin H."/>
            <person name="Glass J.I."/>
            <person name="Rusch D."/>
            <person name="Podicherti R."/>
            <person name="Tsui H.-C.T."/>
            <person name="Winkler M.E."/>
        </authorList>
    </citation>
    <scope>NUCLEOTIDE SEQUENCE</scope>
</reference>
<organism evidence="1">
    <name type="scientific">marine metagenome</name>
    <dbReference type="NCBI Taxonomy" id="408172"/>
    <lineage>
        <taxon>unclassified sequences</taxon>
        <taxon>metagenomes</taxon>
        <taxon>ecological metagenomes</taxon>
    </lineage>
</organism>
<name>A0A382RLV2_9ZZZZ</name>
<evidence type="ECO:0008006" key="2">
    <source>
        <dbReference type="Google" id="ProtNLM"/>
    </source>
</evidence>
<accession>A0A382RLV2</accession>
<sequence>MLDTISHGDRNLHPRPDLMDPYALSQLGGVELIARQVVEGFIMGLHRSPHRGFSAEFAELRAY</sequence>
<feature type="non-terminal residue" evidence="1">
    <location>
        <position position="63"/>
    </location>
</feature>
<protein>
    <recommendedName>
        <fullName evidence="2">DUF58 domain-containing protein</fullName>
    </recommendedName>
</protein>
<dbReference type="EMBL" id="UINC01122665">
    <property type="protein sequence ID" value="SVC98616.1"/>
    <property type="molecule type" value="Genomic_DNA"/>
</dbReference>